<accession>A0A327VX58</accession>
<evidence type="ECO:0000256" key="1">
    <source>
        <dbReference type="SAM" id="Phobius"/>
    </source>
</evidence>
<comment type="caution">
    <text evidence="2">The sequence shown here is derived from an EMBL/GenBank/DDBJ whole genome shotgun (WGS) entry which is preliminary data.</text>
</comment>
<gene>
    <name evidence="2" type="ORF">CLV59_105169</name>
</gene>
<dbReference type="AlphaFoldDB" id="A0A327VX58"/>
<reference evidence="2 3" key="1">
    <citation type="submission" date="2018-06" db="EMBL/GenBank/DDBJ databases">
        <title>Genomic Encyclopedia of Archaeal and Bacterial Type Strains, Phase II (KMG-II): from individual species to whole genera.</title>
        <authorList>
            <person name="Goeker M."/>
        </authorList>
    </citation>
    <scope>NUCLEOTIDE SEQUENCE [LARGE SCALE GENOMIC DNA]</scope>
    <source>
        <strain evidence="2 3">DSM 29821</strain>
    </source>
</reference>
<evidence type="ECO:0000313" key="2">
    <source>
        <dbReference type="EMBL" id="RAJ80062.1"/>
    </source>
</evidence>
<organism evidence="2 3">
    <name type="scientific">Chitinophaga dinghuensis</name>
    <dbReference type="NCBI Taxonomy" id="1539050"/>
    <lineage>
        <taxon>Bacteria</taxon>
        <taxon>Pseudomonadati</taxon>
        <taxon>Bacteroidota</taxon>
        <taxon>Chitinophagia</taxon>
        <taxon>Chitinophagales</taxon>
        <taxon>Chitinophagaceae</taxon>
        <taxon>Chitinophaga</taxon>
    </lineage>
</organism>
<evidence type="ECO:0000313" key="3">
    <source>
        <dbReference type="Proteomes" id="UP000249819"/>
    </source>
</evidence>
<keyword evidence="1" id="KW-1133">Transmembrane helix</keyword>
<feature type="transmembrane region" description="Helical" evidence="1">
    <location>
        <begin position="63"/>
        <end position="82"/>
    </location>
</feature>
<dbReference type="OrthoDB" id="8775592at2"/>
<name>A0A327VX58_9BACT</name>
<feature type="transmembrane region" description="Helical" evidence="1">
    <location>
        <begin position="94"/>
        <end position="111"/>
    </location>
</feature>
<protein>
    <submittedName>
        <fullName evidence="2">Uncharacterized protein</fullName>
    </submittedName>
</protein>
<dbReference type="Proteomes" id="UP000249819">
    <property type="component" value="Unassembled WGS sequence"/>
</dbReference>
<dbReference type="EMBL" id="QLMA01000005">
    <property type="protein sequence ID" value="RAJ80062.1"/>
    <property type="molecule type" value="Genomic_DNA"/>
</dbReference>
<keyword evidence="1" id="KW-0812">Transmembrane</keyword>
<feature type="transmembrane region" description="Helical" evidence="1">
    <location>
        <begin position="21"/>
        <end position="43"/>
    </location>
</feature>
<proteinExistence type="predicted"/>
<sequence>MRTKYAIPFFAGKIGHLEKQWIQTEFILVLGFIIVPSSSVLVMPTAKGEKDHFNLPINKKSVFAGYARITLFIAAIVCFFYGKNQVDPIYPREGIIWLSVAFALGALYYYFRVYFGKVTPEEITERSKLGKAIGMYILPQWIYEDKLYELAKDAGYTYKEKFGSNWREDIAEQSIPKEKIPLLYALSLFDYMIHPTDEMGNHLNRVDAMYN</sequence>
<dbReference type="RefSeq" id="WP_111593085.1">
    <property type="nucleotide sequence ID" value="NZ_QLMA01000005.1"/>
</dbReference>
<keyword evidence="3" id="KW-1185">Reference proteome</keyword>
<keyword evidence="1" id="KW-0472">Membrane</keyword>